<dbReference type="RefSeq" id="WP_227306209.1">
    <property type="nucleotide sequence ID" value="NZ_JAESVA010000002.1"/>
</dbReference>
<dbReference type="InterPro" id="IPR010182">
    <property type="entry name" value="ArgE/DapE"/>
</dbReference>
<keyword evidence="5" id="KW-0378">Hydrolase</keyword>
<keyword evidence="10" id="KW-1185">Reference proteome</keyword>
<dbReference type="SUPFAM" id="SSF53187">
    <property type="entry name" value="Zn-dependent exopeptidases"/>
    <property type="match status" value="1"/>
</dbReference>
<dbReference type="NCBIfam" id="NF005306">
    <property type="entry name" value="PRK06837.1"/>
    <property type="match status" value="1"/>
</dbReference>
<comment type="cofactor">
    <cofactor evidence="1">
        <name>Co(2+)</name>
        <dbReference type="ChEBI" id="CHEBI:48828"/>
    </cofactor>
</comment>
<evidence type="ECO:0000313" key="10">
    <source>
        <dbReference type="Proteomes" id="UP000721844"/>
    </source>
</evidence>
<dbReference type="InterPro" id="IPR036264">
    <property type="entry name" value="Bact_exopeptidase_dim_dom"/>
</dbReference>
<comment type="caution">
    <text evidence="9">The sequence shown here is derived from an EMBL/GenBank/DDBJ whole genome shotgun (WGS) entry which is preliminary data.</text>
</comment>
<dbReference type="InterPro" id="IPR011650">
    <property type="entry name" value="Peptidase_M20_dimer"/>
</dbReference>
<dbReference type="EMBL" id="JAESVA010000002">
    <property type="protein sequence ID" value="MCB8879576.1"/>
    <property type="molecule type" value="Genomic_DNA"/>
</dbReference>
<keyword evidence="6" id="KW-0862">Zinc</keyword>
<evidence type="ECO:0000256" key="6">
    <source>
        <dbReference type="ARBA" id="ARBA00022833"/>
    </source>
</evidence>
<evidence type="ECO:0000256" key="2">
    <source>
        <dbReference type="ARBA" id="ARBA00001947"/>
    </source>
</evidence>
<evidence type="ECO:0000256" key="4">
    <source>
        <dbReference type="ARBA" id="ARBA00022723"/>
    </source>
</evidence>
<protein>
    <submittedName>
        <fullName evidence="9">ArgE/DapE family deacylase</fullName>
    </submittedName>
</protein>
<dbReference type="Gene3D" id="3.40.630.10">
    <property type="entry name" value="Zn peptidases"/>
    <property type="match status" value="1"/>
</dbReference>
<gene>
    <name evidence="9" type="ORF">ACELLULO517_04970</name>
</gene>
<comment type="similarity">
    <text evidence="3">Belongs to the peptidase M20A family.</text>
</comment>
<organism evidence="9 10">
    <name type="scientific">Acidisoma cellulosilyticum</name>
    <dbReference type="NCBI Taxonomy" id="2802395"/>
    <lineage>
        <taxon>Bacteria</taxon>
        <taxon>Pseudomonadati</taxon>
        <taxon>Pseudomonadota</taxon>
        <taxon>Alphaproteobacteria</taxon>
        <taxon>Acetobacterales</taxon>
        <taxon>Acidocellaceae</taxon>
        <taxon>Acidisoma</taxon>
    </lineage>
</organism>
<dbReference type="InterPro" id="IPR002933">
    <property type="entry name" value="Peptidase_M20"/>
</dbReference>
<name>A0A963YYM7_9PROT</name>
<dbReference type="SUPFAM" id="SSF55031">
    <property type="entry name" value="Bacterial exopeptidase dimerisation domain"/>
    <property type="match status" value="1"/>
</dbReference>
<evidence type="ECO:0000313" key="9">
    <source>
        <dbReference type="EMBL" id="MCB8879576.1"/>
    </source>
</evidence>
<dbReference type="InterPro" id="IPR050072">
    <property type="entry name" value="Peptidase_M20A"/>
</dbReference>
<evidence type="ECO:0000259" key="8">
    <source>
        <dbReference type="Pfam" id="PF07687"/>
    </source>
</evidence>
<reference evidence="9 10" key="1">
    <citation type="journal article" date="2021" name="Microorganisms">
        <title>Acidisoma silvae sp. nov. and Acidisomacellulosilytica sp. nov., Two Acidophilic Bacteria Isolated from Decaying Wood, Hydrolyzing Cellulose and Producing Poly-3-hydroxybutyrate.</title>
        <authorList>
            <person name="Mieszkin S."/>
            <person name="Pouder E."/>
            <person name="Uroz S."/>
            <person name="Simon-Colin C."/>
            <person name="Alain K."/>
        </authorList>
    </citation>
    <scope>NUCLEOTIDE SEQUENCE [LARGE SCALE GENOMIC DNA]</scope>
    <source>
        <strain evidence="9 10">HW T5.17</strain>
    </source>
</reference>
<dbReference type="GO" id="GO:0046872">
    <property type="term" value="F:metal ion binding"/>
    <property type="evidence" value="ECO:0007669"/>
    <property type="project" value="UniProtKB-KW"/>
</dbReference>
<evidence type="ECO:0000256" key="7">
    <source>
        <dbReference type="ARBA" id="ARBA00023285"/>
    </source>
</evidence>
<feature type="domain" description="Peptidase M20 dimerisation" evidence="8">
    <location>
        <begin position="210"/>
        <end position="321"/>
    </location>
</feature>
<evidence type="ECO:0000256" key="5">
    <source>
        <dbReference type="ARBA" id="ARBA00022801"/>
    </source>
</evidence>
<dbReference type="NCBIfam" id="TIGR01910">
    <property type="entry name" value="DapE-ArgE"/>
    <property type="match status" value="1"/>
</dbReference>
<keyword evidence="4" id="KW-0479">Metal-binding</keyword>
<dbReference type="Proteomes" id="UP000721844">
    <property type="component" value="Unassembled WGS sequence"/>
</dbReference>
<dbReference type="Gene3D" id="3.30.70.360">
    <property type="match status" value="1"/>
</dbReference>
<sequence length="433" mass="46104">MSDSLLPIDPGAKRAILQAVEGLQARSTETLSRLVRHPSLLGDEASCLADMAEIYGELGLSPRRVGVDPAALADHPGLSPPLIPYAAGRDNVVAIHTPRERLGRSLMLQGHIDVVPVGAADLWTTPPFEPSVRDGRLYGRGACDMKAGVVSYLMAYAALREAGFQPAAELQMAAVIEEECTGNGALAVMQALPKPDACLIPEPGQRLLTAEVGVVWAWVTVTGKPVHVSQKLSGINAIEAAYIVSEAFRAYEARMNEADRRHPAYAGHNHPINVNFGTIEGGEWNSSVATRARIGMRVGVMPGYSCRDTKADIEALVAKVAADPRLAGTTVDVQFRGFMADGAIFPASQSISQAISACHRDLTGETLQPTAMHALTDARFYTLYQGTEATCYGPEGENIHGIDEWVDLASVTDVTKALALLIAGWCGLEKVSG</sequence>
<proteinExistence type="inferred from homology"/>
<comment type="cofactor">
    <cofactor evidence="2">
        <name>Zn(2+)</name>
        <dbReference type="ChEBI" id="CHEBI:29105"/>
    </cofactor>
</comment>
<dbReference type="Pfam" id="PF01546">
    <property type="entry name" value="Peptidase_M20"/>
    <property type="match status" value="1"/>
</dbReference>
<dbReference type="PANTHER" id="PTHR43808:SF25">
    <property type="entry name" value="PEPTIDASE M20 DIMERISATION DOMAIN-CONTAINING PROTEIN"/>
    <property type="match status" value="1"/>
</dbReference>
<dbReference type="AlphaFoldDB" id="A0A963YYM7"/>
<evidence type="ECO:0000256" key="3">
    <source>
        <dbReference type="ARBA" id="ARBA00006247"/>
    </source>
</evidence>
<keyword evidence="7" id="KW-0170">Cobalt</keyword>
<evidence type="ECO:0000256" key="1">
    <source>
        <dbReference type="ARBA" id="ARBA00001941"/>
    </source>
</evidence>
<dbReference type="GO" id="GO:0016787">
    <property type="term" value="F:hydrolase activity"/>
    <property type="evidence" value="ECO:0007669"/>
    <property type="project" value="UniProtKB-KW"/>
</dbReference>
<dbReference type="PANTHER" id="PTHR43808">
    <property type="entry name" value="ACETYLORNITHINE DEACETYLASE"/>
    <property type="match status" value="1"/>
</dbReference>
<accession>A0A963YYM7</accession>
<dbReference type="Pfam" id="PF07687">
    <property type="entry name" value="M20_dimer"/>
    <property type="match status" value="1"/>
</dbReference>